<keyword evidence="4" id="KW-1185">Reference proteome</keyword>
<dbReference type="Gene3D" id="3.30.1330.30">
    <property type="match status" value="1"/>
</dbReference>
<dbReference type="AlphaFoldDB" id="A0AA38TA29"/>
<dbReference type="Proteomes" id="UP001172457">
    <property type="component" value="Chromosome 5"/>
</dbReference>
<sequence>MNKHGVIPTLRKQPITVVRQFRHVVGREKVVHRERATTPILGYPFDYQDNTPELRHQLPRRQVETGHEGSRKWRVRPSKSDLKRIFEQGEEPRRSKLIIISNNCPPLRKSEIEYYAMLVEVHHYIEQVVSYVSFDSIKIDRYKQDSRSSYNLDINSQQYRWTVTLQALIEDNNLKRSSHKTKSDPSFDKALQMLHVDLYRPIAKQSLNGKKYILVLVDEFSRYTWVEFVRKKSHVPMLLINLLKRL</sequence>
<dbReference type="GO" id="GO:1990904">
    <property type="term" value="C:ribonucleoprotein complex"/>
    <property type="evidence" value="ECO:0007669"/>
    <property type="project" value="UniProtKB-KW"/>
</dbReference>
<name>A0AA38TA29_9ASTR</name>
<dbReference type="PANTHER" id="PTHR11449">
    <property type="entry name" value="RIBOSOMAL PROTEIN L30"/>
    <property type="match status" value="1"/>
</dbReference>
<dbReference type="SUPFAM" id="SSF55315">
    <property type="entry name" value="L30e-like"/>
    <property type="match status" value="1"/>
</dbReference>
<dbReference type="GO" id="GO:0005840">
    <property type="term" value="C:ribosome"/>
    <property type="evidence" value="ECO:0007669"/>
    <property type="project" value="UniProtKB-KW"/>
</dbReference>
<evidence type="ECO:0000313" key="3">
    <source>
        <dbReference type="EMBL" id="KAJ9546998.1"/>
    </source>
</evidence>
<gene>
    <name evidence="3" type="ORF">OSB04_019541</name>
</gene>
<evidence type="ECO:0000256" key="1">
    <source>
        <dbReference type="ARBA" id="ARBA00022980"/>
    </source>
</evidence>
<proteinExistence type="predicted"/>
<dbReference type="InterPro" id="IPR012337">
    <property type="entry name" value="RNaseH-like_sf"/>
</dbReference>
<accession>A0AA38TA29</accession>
<dbReference type="Gene3D" id="3.30.420.10">
    <property type="entry name" value="Ribonuclease H-like superfamily/Ribonuclease H"/>
    <property type="match status" value="1"/>
</dbReference>
<evidence type="ECO:0000256" key="2">
    <source>
        <dbReference type="ARBA" id="ARBA00023274"/>
    </source>
</evidence>
<dbReference type="InterPro" id="IPR036397">
    <property type="entry name" value="RNaseH_sf"/>
</dbReference>
<reference evidence="3" key="1">
    <citation type="submission" date="2023-03" db="EMBL/GenBank/DDBJ databases">
        <title>Chromosome-scale reference genome and RAD-based genetic map of yellow starthistle (Centaurea solstitialis) reveal putative structural variation and QTLs associated with invader traits.</title>
        <authorList>
            <person name="Reatini B."/>
            <person name="Cang F.A."/>
            <person name="Jiang Q."/>
            <person name="Mckibben M.T.W."/>
            <person name="Barker M.S."/>
            <person name="Rieseberg L.H."/>
            <person name="Dlugosch K.M."/>
        </authorList>
    </citation>
    <scope>NUCLEOTIDE SEQUENCE</scope>
    <source>
        <strain evidence="3">CAN-66</strain>
        <tissue evidence="3">Leaf</tissue>
    </source>
</reference>
<evidence type="ECO:0000313" key="4">
    <source>
        <dbReference type="Proteomes" id="UP001172457"/>
    </source>
</evidence>
<protein>
    <recommendedName>
        <fullName evidence="5">Integrase catalytic domain-containing protein</fullName>
    </recommendedName>
</protein>
<evidence type="ECO:0008006" key="5">
    <source>
        <dbReference type="Google" id="ProtNLM"/>
    </source>
</evidence>
<dbReference type="SUPFAM" id="SSF53098">
    <property type="entry name" value="Ribonuclease H-like"/>
    <property type="match status" value="1"/>
</dbReference>
<keyword evidence="1" id="KW-0689">Ribosomal protein</keyword>
<comment type="caution">
    <text evidence="3">The sequence shown here is derived from an EMBL/GenBank/DDBJ whole genome shotgun (WGS) entry which is preliminary data.</text>
</comment>
<dbReference type="InterPro" id="IPR029064">
    <property type="entry name" value="Ribosomal_eL30-like_sf"/>
</dbReference>
<keyword evidence="2" id="KW-0687">Ribonucleoprotein</keyword>
<dbReference type="GO" id="GO:0003723">
    <property type="term" value="F:RNA binding"/>
    <property type="evidence" value="ECO:0007669"/>
    <property type="project" value="InterPro"/>
</dbReference>
<organism evidence="3 4">
    <name type="scientific">Centaurea solstitialis</name>
    <name type="common">yellow star-thistle</name>
    <dbReference type="NCBI Taxonomy" id="347529"/>
    <lineage>
        <taxon>Eukaryota</taxon>
        <taxon>Viridiplantae</taxon>
        <taxon>Streptophyta</taxon>
        <taxon>Embryophyta</taxon>
        <taxon>Tracheophyta</taxon>
        <taxon>Spermatophyta</taxon>
        <taxon>Magnoliopsida</taxon>
        <taxon>eudicotyledons</taxon>
        <taxon>Gunneridae</taxon>
        <taxon>Pentapetalae</taxon>
        <taxon>asterids</taxon>
        <taxon>campanulids</taxon>
        <taxon>Asterales</taxon>
        <taxon>Asteraceae</taxon>
        <taxon>Carduoideae</taxon>
        <taxon>Cardueae</taxon>
        <taxon>Centaureinae</taxon>
        <taxon>Centaurea</taxon>
    </lineage>
</organism>
<dbReference type="EMBL" id="JARYMX010000005">
    <property type="protein sequence ID" value="KAJ9546998.1"/>
    <property type="molecule type" value="Genomic_DNA"/>
</dbReference>
<dbReference type="InterPro" id="IPR039109">
    <property type="entry name" value="Ribosomal_eL30-like"/>
</dbReference>